<dbReference type="InParanoid" id="A7ECU2"/>
<accession>A7ECU2</accession>
<reference evidence="2" key="1">
    <citation type="journal article" date="2011" name="PLoS Genet.">
        <title>Genomic analysis of the necrotrophic fungal pathogens Sclerotinia sclerotiorum and Botrytis cinerea.</title>
        <authorList>
            <person name="Amselem J."/>
            <person name="Cuomo C.A."/>
            <person name="van Kan J.A."/>
            <person name="Viaud M."/>
            <person name="Benito E.P."/>
            <person name="Couloux A."/>
            <person name="Coutinho P.M."/>
            <person name="de Vries R.P."/>
            <person name="Dyer P.S."/>
            <person name="Fillinger S."/>
            <person name="Fournier E."/>
            <person name="Gout L."/>
            <person name="Hahn M."/>
            <person name="Kohn L."/>
            <person name="Lapalu N."/>
            <person name="Plummer K.M."/>
            <person name="Pradier J.M."/>
            <person name="Quevillon E."/>
            <person name="Sharon A."/>
            <person name="Simon A."/>
            <person name="ten Have A."/>
            <person name="Tudzynski B."/>
            <person name="Tudzynski P."/>
            <person name="Wincker P."/>
            <person name="Andrew M."/>
            <person name="Anthouard V."/>
            <person name="Beever R.E."/>
            <person name="Beffa R."/>
            <person name="Benoit I."/>
            <person name="Bouzid O."/>
            <person name="Brault B."/>
            <person name="Chen Z."/>
            <person name="Choquer M."/>
            <person name="Collemare J."/>
            <person name="Cotton P."/>
            <person name="Danchin E.G."/>
            <person name="Da Silva C."/>
            <person name="Gautier A."/>
            <person name="Giraud C."/>
            <person name="Giraud T."/>
            <person name="Gonzalez C."/>
            <person name="Grossetete S."/>
            <person name="Guldener U."/>
            <person name="Henrissat B."/>
            <person name="Howlett B.J."/>
            <person name="Kodira C."/>
            <person name="Kretschmer M."/>
            <person name="Lappartient A."/>
            <person name="Leroch M."/>
            <person name="Levis C."/>
            <person name="Mauceli E."/>
            <person name="Neuveglise C."/>
            <person name="Oeser B."/>
            <person name="Pearson M."/>
            <person name="Poulain J."/>
            <person name="Poussereau N."/>
            <person name="Quesneville H."/>
            <person name="Rascle C."/>
            <person name="Schumacher J."/>
            <person name="Segurens B."/>
            <person name="Sexton A."/>
            <person name="Silva E."/>
            <person name="Sirven C."/>
            <person name="Soanes D.M."/>
            <person name="Talbot N.J."/>
            <person name="Templeton M."/>
            <person name="Yandava C."/>
            <person name="Yarden O."/>
            <person name="Zeng Q."/>
            <person name="Rollins J.A."/>
            <person name="Lebrun M.H."/>
            <person name="Dickman M."/>
        </authorList>
    </citation>
    <scope>NUCLEOTIDE SEQUENCE [LARGE SCALE GENOMIC DNA]</scope>
    <source>
        <strain evidence="2">ATCC 18683 / 1980 / Ss-1</strain>
    </source>
</reference>
<evidence type="ECO:0000313" key="1">
    <source>
        <dbReference type="EMBL" id="EDO00658.1"/>
    </source>
</evidence>
<gene>
    <name evidence="1" type="ORF">SS1G_03131</name>
</gene>
<dbReference type="HOGENOM" id="CLU_3368743_0_0_1"/>
<name>A7ECU2_SCLS1</name>
<dbReference type="GeneID" id="5491321"/>
<sequence length="35" mass="3618">MSHQGIGTLVCRAAVLAKLSISSTTSSALDLRSGW</sequence>
<dbReference type="Proteomes" id="UP000001312">
    <property type="component" value="Unassembled WGS sequence"/>
</dbReference>
<proteinExistence type="predicted"/>
<dbReference type="RefSeq" id="XP_001595043.1">
    <property type="nucleotide sequence ID" value="XM_001594993.1"/>
</dbReference>
<dbReference type="AlphaFoldDB" id="A7ECU2"/>
<organism evidence="1 2">
    <name type="scientific">Sclerotinia sclerotiorum (strain ATCC 18683 / 1980 / Ss-1)</name>
    <name type="common">White mold</name>
    <name type="synonym">Whetzelinia sclerotiorum</name>
    <dbReference type="NCBI Taxonomy" id="665079"/>
    <lineage>
        <taxon>Eukaryota</taxon>
        <taxon>Fungi</taxon>
        <taxon>Dikarya</taxon>
        <taxon>Ascomycota</taxon>
        <taxon>Pezizomycotina</taxon>
        <taxon>Leotiomycetes</taxon>
        <taxon>Helotiales</taxon>
        <taxon>Sclerotiniaceae</taxon>
        <taxon>Sclerotinia</taxon>
    </lineage>
</organism>
<evidence type="ECO:0000313" key="2">
    <source>
        <dbReference type="Proteomes" id="UP000001312"/>
    </source>
</evidence>
<dbReference type="EMBL" id="CH476624">
    <property type="protein sequence ID" value="EDO00658.1"/>
    <property type="molecule type" value="Genomic_DNA"/>
</dbReference>
<keyword evidence="2" id="KW-1185">Reference proteome</keyword>
<protein>
    <submittedName>
        <fullName evidence="1">Uncharacterized protein</fullName>
    </submittedName>
</protein>
<dbReference type="KEGG" id="ssl:SS1G_03131"/>